<feature type="region of interest" description="Disordered" evidence="1">
    <location>
        <begin position="34"/>
        <end position="57"/>
    </location>
</feature>
<dbReference type="Proteomes" id="UP001470230">
    <property type="component" value="Unassembled WGS sequence"/>
</dbReference>
<reference evidence="2 3" key="1">
    <citation type="submission" date="2024-04" db="EMBL/GenBank/DDBJ databases">
        <title>Tritrichomonas musculus Genome.</title>
        <authorList>
            <person name="Alves-Ferreira E."/>
            <person name="Grigg M."/>
            <person name="Lorenzi H."/>
            <person name="Galac M."/>
        </authorList>
    </citation>
    <scope>NUCLEOTIDE SEQUENCE [LARGE SCALE GENOMIC DNA]</scope>
    <source>
        <strain evidence="2 3">EAF2021</strain>
    </source>
</reference>
<comment type="caution">
    <text evidence="2">The sequence shown here is derived from an EMBL/GenBank/DDBJ whole genome shotgun (WGS) entry which is preliminary data.</text>
</comment>
<proteinExistence type="predicted"/>
<evidence type="ECO:0000313" key="2">
    <source>
        <dbReference type="EMBL" id="KAK8871773.1"/>
    </source>
</evidence>
<dbReference type="Gene3D" id="1.10.510.10">
    <property type="entry name" value="Transferase(Phosphotransferase) domain 1"/>
    <property type="match status" value="1"/>
</dbReference>
<protein>
    <recommendedName>
        <fullName evidence="4">Protein kinase domain-containing protein</fullName>
    </recommendedName>
</protein>
<gene>
    <name evidence="2" type="ORF">M9Y10_007514</name>
</gene>
<organism evidence="2 3">
    <name type="scientific">Tritrichomonas musculus</name>
    <dbReference type="NCBI Taxonomy" id="1915356"/>
    <lineage>
        <taxon>Eukaryota</taxon>
        <taxon>Metamonada</taxon>
        <taxon>Parabasalia</taxon>
        <taxon>Tritrichomonadida</taxon>
        <taxon>Tritrichomonadidae</taxon>
        <taxon>Tritrichomonas</taxon>
    </lineage>
</organism>
<dbReference type="SUPFAM" id="SSF56112">
    <property type="entry name" value="Protein kinase-like (PK-like)"/>
    <property type="match status" value="1"/>
</dbReference>
<dbReference type="InterPro" id="IPR011009">
    <property type="entry name" value="Kinase-like_dom_sf"/>
</dbReference>
<dbReference type="EMBL" id="JAPFFF010000013">
    <property type="protein sequence ID" value="KAK8871773.1"/>
    <property type="molecule type" value="Genomic_DNA"/>
</dbReference>
<sequence length="125" mass="14307">MKKYVLKNITILLKKIAISRIPGLINICSFSFPLSEEDKSSSSEEEESSAETRQKEKKCDVTCYITFSEHNVDNNVSKIITKYLNSEKGVDDKMNPTIRSKIIFGVAAIMKRLHKMNVIHRDLKL</sequence>
<evidence type="ECO:0008006" key="4">
    <source>
        <dbReference type="Google" id="ProtNLM"/>
    </source>
</evidence>
<evidence type="ECO:0000256" key="1">
    <source>
        <dbReference type="SAM" id="MobiDB-lite"/>
    </source>
</evidence>
<name>A0ABR2J1J6_9EUKA</name>
<evidence type="ECO:0000313" key="3">
    <source>
        <dbReference type="Proteomes" id="UP001470230"/>
    </source>
</evidence>
<accession>A0ABR2J1J6</accession>
<keyword evidence="3" id="KW-1185">Reference proteome</keyword>